<feature type="transmembrane region" description="Helical" evidence="10">
    <location>
        <begin position="356"/>
        <end position="376"/>
    </location>
</feature>
<dbReference type="PANTHER" id="PTHR48022">
    <property type="entry name" value="PLASTIDIC GLUCOSE TRANSPORTER 4"/>
    <property type="match status" value="1"/>
</dbReference>
<reference evidence="12 13" key="1">
    <citation type="journal article" date="2024" name="Commun. Biol.">
        <title>Comparative genomic analysis of thermophilic fungi reveals convergent evolutionary adaptations and gene losses.</title>
        <authorList>
            <person name="Steindorff A.S."/>
            <person name="Aguilar-Pontes M.V."/>
            <person name="Robinson A.J."/>
            <person name="Andreopoulos B."/>
            <person name="LaButti K."/>
            <person name="Kuo A."/>
            <person name="Mondo S."/>
            <person name="Riley R."/>
            <person name="Otillar R."/>
            <person name="Haridas S."/>
            <person name="Lipzen A."/>
            <person name="Grimwood J."/>
            <person name="Schmutz J."/>
            <person name="Clum A."/>
            <person name="Reid I.D."/>
            <person name="Moisan M.C."/>
            <person name="Butler G."/>
            <person name="Nguyen T.T.M."/>
            <person name="Dewar K."/>
            <person name="Conant G."/>
            <person name="Drula E."/>
            <person name="Henrissat B."/>
            <person name="Hansel C."/>
            <person name="Singer S."/>
            <person name="Hutchinson M.I."/>
            <person name="de Vries R.P."/>
            <person name="Natvig D.O."/>
            <person name="Powell A.J."/>
            <person name="Tsang A."/>
            <person name="Grigoriev I.V."/>
        </authorList>
    </citation>
    <scope>NUCLEOTIDE SEQUENCE [LARGE SCALE GENOMIC DNA]</scope>
    <source>
        <strain evidence="12 13">CBS 494.80</strain>
    </source>
</reference>
<feature type="transmembrane region" description="Helical" evidence="10">
    <location>
        <begin position="194"/>
        <end position="214"/>
    </location>
</feature>
<dbReference type="Gene3D" id="1.20.1250.20">
    <property type="entry name" value="MFS general substrate transporter like domains"/>
    <property type="match status" value="1"/>
</dbReference>
<keyword evidence="13" id="KW-1185">Reference proteome</keyword>
<dbReference type="InterPro" id="IPR005829">
    <property type="entry name" value="Sugar_transporter_CS"/>
</dbReference>
<evidence type="ECO:0000256" key="4">
    <source>
        <dbReference type="ARBA" id="ARBA00022692"/>
    </source>
</evidence>
<dbReference type="InterPro" id="IPR020846">
    <property type="entry name" value="MFS_dom"/>
</dbReference>
<comment type="subcellular location">
    <subcellularLocation>
        <location evidence="1">Membrane</location>
        <topology evidence="1">Multi-pass membrane protein</topology>
    </subcellularLocation>
</comment>
<comment type="similarity">
    <text evidence="2 9">Belongs to the major facilitator superfamily. Sugar transporter (TC 2.A.1.1) family.</text>
</comment>
<feature type="transmembrane region" description="Helical" evidence="10">
    <location>
        <begin position="388"/>
        <end position="406"/>
    </location>
</feature>
<dbReference type="Pfam" id="PF00083">
    <property type="entry name" value="Sugar_tr"/>
    <property type="match status" value="1"/>
</dbReference>
<keyword evidence="6 10" id="KW-1133">Transmembrane helix</keyword>
<dbReference type="SUPFAM" id="SSF103473">
    <property type="entry name" value="MFS general substrate transporter"/>
    <property type="match status" value="1"/>
</dbReference>
<dbReference type="InterPro" id="IPR005828">
    <property type="entry name" value="MFS_sugar_transport-like"/>
</dbReference>
<dbReference type="PROSITE" id="PS50850">
    <property type="entry name" value="MFS"/>
    <property type="match status" value="1"/>
</dbReference>
<evidence type="ECO:0000256" key="6">
    <source>
        <dbReference type="ARBA" id="ARBA00022989"/>
    </source>
</evidence>
<feature type="domain" description="Major facilitator superfamily (MFS) profile" evidence="11">
    <location>
        <begin position="26"/>
        <end position="481"/>
    </location>
</feature>
<protein>
    <recommendedName>
        <fullName evidence="8">Quinate transporter</fullName>
    </recommendedName>
</protein>
<dbReference type="InterPro" id="IPR003663">
    <property type="entry name" value="Sugar/inositol_transpt"/>
</dbReference>
<accession>A0ABR4CEB7</accession>
<evidence type="ECO:0000256" key="7">
    <source>
        <dbReference type="ARBA" id="ARBA00023136"/>
    </source>
</evidence>
<evidence type="ECO:0000256" key="2">
    <source>
        <dbReference type="ARBA" id="ARBA00010992"/>
    </source>
</evidence>
<feature type="transmembrane region" description="Helical" evidence="10">
    <location>
        <begin position="68"/>
        <end position="93"/>
    </location>
</feature>
<gene>
    <name evidence="12" type="ORF">VTL71DRAFT_16404</name>
</gene>
<feature type="transmembrane region" description="Helical" evidence="10">
    <location>
        <begin position="322"/>
        <end position="344"/>
    </location>
</feature>
<organism evidence="12 13">
    <name type="scientific">Oculimacula yallundae</name>
    <dbReference type="NCBI Taxonomy" id="86028"/>
    <lineage>
        <taxon>Eukaryota</taxon>
        <taxon>Fungi</taxon>
        <taxon>Dikarya</taxon>
        <taxon>Ascomycota</taxon>
        <taxon>Pezizomycotina</taxon>
        <taxon>Leotiomycetes</taxon>
        <taxon>Helotiales</taxon>
        <taxon>Ploettnerulaceae</taxon>
        <taxon>Oculimacula</taxon>
    </lineage>
</organism>
<dbReference type="InterPro" id="IPR050360">
    <property type="entry name" value="MFS_Sugar_Transporters"/>
</dbReference>
<evidence type="ECO:0000256" key="1">
    <source>
        <dbReference type="ARBA" id="ARBA00004141"/>
    </source>
</evidence>
<feature type="transmembrane region" description="Helical" evidence="10">
    <location>
        <begin position="125"/>
        <end position="148"/>
    </location>
</feature>
<dbReference type="PRINTS" id="PR00171">
    <property type="entry name" value="SUGRTRNSPORT"/>
</dbReference>
<evidence type="ECO:0000256" key="3">
    <source>
        <dbReference type="ARBA" id="ARBA00022448"/>
    </source>
</evidence>
<comment type="caution">
    <text evidence="12">The sequence shown here is derived from an EMBL/GenBank/DDBJ whole genome shotgun (WGS) entry which is preliminary data.</text>
</comment>
<dbReference type="Proteomes" id="UP001595075">
    <property type="component" value="Unassembled WGS sequence"/>
</dbReference>
<evidence type="ECO:0000313" key="12">
    <source>
        <dbReference type="EMBL" id="KAL2068306.1"/>
    </source>
</evidence>
<feature type="transmembrane region" description="Helical" evidence="10">
    <location>
        <begin position="427"/>
        <end position="447"/>
    </location>
</feature>
<dbReference type="PANTHER" id="PTHR48022:SF34">
    <property type="entry name" value="MAJOR FACILITATOR SUPERFAMILY (MFS) PROFILE DOMAIN-CONTAINING PROTEIN-RELATED"/>
    <property type="match status" value="1"/>
</dbReference>
<dbReference type="PROSITE" id="PS00216">
    <property type="entry name" value="SUGAR_TRANSPORT_1"/>
    <property type="match status" value="1"/>
</dbReference>
<feature type="transmembrane region" description="Helical" evidence="10">
    <location>
        <begin position="160"/>
        <end position="182"/>
    </location>
</feature>
<evidence type="ECO:0000256" key="10">
    <source>
        <dbReference type="SAM" id="Phobius"/>
    </source>
</evidence>
<keyword evidence="5" id="KW-0672">Quinate metabolism</keyword>
<feature type="transmembrane region" description="Helical" evidence="10">
    <location>
        <begin position="459"/>
        <end position="478"/>
    </location>
</feature>
<evidence type="ECO:0000256" key="5">
    <source>
        <dbReference type="ARBA" id="ARBA00022911"/>
    </source>
</evidence>
<feature type="transmembrane region" description="Helical" evidence="10">
    <location>
        <begin position="21"/>
        <end position="48"/>
    </location>
</feature>
<dbReference type="PROSITE" id="PS00217">
    <property type="entry name" value="SUGAR_TRANSPORT_2"/>
    <property type="match status" value="1"/>
</dbReference>
<keyword evidence="4 10" id="KW-0812">Transmembrane</keyword>
<dbReference type="EMBL" id="JAZHXI010000009">
    <property type="protein sequence ID" value="KAL2068306.1"/>
    <property type="molecule type" value="Genomic_DNA"/>
</dbReference>
<evidence type="ECO:0000313" key="13">
    <source>
        <dbReference type="Proteomes" id="UP001595075"/>
    </source>
</evidence>
<keyword evidence="3 9" id="KW-0813">Transport</keyword>
<proteinExistence type="inferred from homology"/>
<evidence type="ECO:0000256" key="8">
    <source>
        <dbReference type="ARBA" id="ARBA00043213"/>
    </source>
</evidence>
<evidence type="ECO:0000259" key="11">
    <source>
        <dbReference type="PROSITE" id="PS50850"/>
    </source>
</evidence>
<evidence type="ECO:0000256" key="9">
    <source>
        <dbReference type="RuleBase" id="RU003346"/>
    </source>
</evidence>
<name>A0ABR4CEB7_9HELO</name>
<sequence>MGMFSANDNSAFKAPDAVYNWRVYALAVSAAMGSSMFGYDSAFIGGAMQLPAFKSEFGLSQKAGTELAALRANIVSTFQAGCFFGAILCYWMSEKLGRRIPLMICGAVFDAGVIMQMASSGKIGLIYAGRAFTGLGVGASSLIIPQYISECSPPAIRGRLIGVFEILLQFSLVIGFWVNYGVNENVSPTSDMQWHIPFAIQFIPGTLLIIAMFFQPESPRWLLFHGREEEAIKNLTYIRQLPVDDAYLQWEIETVKEQVQLEYDSGANASFGRKLRAVFAPGVRNRVAIGMSLMMLQNLSGINALNYYSPTIFGSIGFSGTSVGLLATGVFGLVKAFATLAFMIWGIDKLGRRKSLLIGSVGAMFAMYYLAGFSSLSGSFDGKAKQDAGAYVAIVMIYLFAIFYAMSWNGIPWIFCAEVFPTGTRSLCLVFTTCTQWLGQFIIVYSTPYMMNNIKYGTFIFFGSSIVVGMTFVTLFMPETKGLSLEDMDIMFNIAGLAHGKRAKTDAIIAERRVADDVDRSGVKNNNELVENVDEKIV</sequence>
<keyword evidence="7 10" id="KW-0472">Membrane</keyword>
<dbReference type="InterPro" id="IPR036259">
    <property type="entry name" value="MFS_trans_sf"/>
</dbReference>
<dbReference type="NCBIfam" id="TIGR00879">
    <property type="entry name" value="SP"/>
    <property type="match status" value="1"/>
</dbReference>